<feature type="compositionally biased region" description="Basic and acidic residues" evidence="1">
    <location>
        <begin position="501"/>
        <end position="513"/>
    </location>
</feature>
<reference evidence="2" key="1">
    <citation type="submission" date="2023-10" db="EMBL/GenBank/DDBJ databases">
        <authorList>
            <person name="Hackl T."/>
        </authorList>
    </citation>
    <scope>NUCLEOTIDE SEQUENCE</scope>
</reference>
<dbReference type="Proteomes" id="UP001295740">
    <property type="component" value="Unassembled WGS sequence"/>
</dbReference>
<feature type="region of interest" description="Disordered" evidence="1">
    <location>
        <begin position="289"/>
        <end position="316"/>
    </location>
</feature>
<organism evidence="2 3">
    <name type="scientific">Anthostomella pinea</name>
    <dbReference type="NCBI Taxonomy" id="933095"/>
    <lineage>
        <taxon>Eukaryota</taxon>
        <taxon>Fungi</taxon>
        <taxon>Dikarya</taxon>
        <taxon>Ascomycota</taxon>
        <taxon>Pezizomycotina</taxon>
        <taxon>Sordariomycetes</taxon>
        <taxon>Xylariomycetidae</taxon>
        <taxon>Xylariales</taxon>
        <taxon>Xylariaceae</taxon>
        <taxon>Anthostomella</taxon>
    </lineage>
</organism>
<gene>
    <name evidence="2" type="ORF">KHLLAP_LOCUS12760</name>
</gene>
<dbReference type="InterPro" id="IPR036322">
    <property type="entry name" value="WD40_repeat_dom_sf"/>
</dbReference>
<comment type="caution">
    <text evidence="2">The sequence shown here is derived from an EMBL/GenBank/DDBJ whole genome shotgun (WGS) entry which is preliminary data.</text>
</comment>
<dbReference type="AlphaFoldDB" id="A0AAI8VWB1"/>
<dbReference type="InterPro" id="IPR051150">
    <property type="entry name" value="SWT21/TCAB1_mRNA_Telomere"/>
</dbReference>
<proteinExistence type="predicted"/>
<name>A0AAI8VWB1_9PEZI</name>
<keyword evidence="3" id="KW-1185">Reference proteome</keyword>
<dbReference type="Gene3D" id="2.130.10.10">
    <property type="entry name" value="YVTN repeat-like/Quinoprotein amine dehydrogenase"/>
    <property type="match status" value="1"/>
</dbReference>
<evidence type="ECO:0000313" key="3">
    <source>
        <dbReference type="Proteomes" id="UP001295740"/>
    </source>
</evidence>
<feature type="region of interest" description="Disordered" evidence="1">
    <location>
        <begin position="492"/>
        <end position="513"/>
    </location>
</feature>
<feature type="compositionally biased region" description="Low complexity" evidence="1">
    <location>
        <begin position="289"/>
        <end position="311"/>
    </location>
</feature>
<feature type="compositionally biased region" description="Low complexity" evidence="1">
    <location>
        <begin position="29"/>
        <end position="54"/>
    </location>
</feature>
<feature type="region of interest" description="Disordered" evidence="1">
    <location>
        <begin position="441"/>
        <end position="479"/>
    </location>
</feature>
<sequence length="513" mass="54563">MDRGDEGPYDRVKLEASTGDITAQDGHASSPGNSSVSPSQPGQHRSRADATSSDSDGHDLRGYFETAQWTADGTTLLTYSSTNLISGYIVPSDLLSPKPTTLPLRPQSLIQLSEPSNVLAGAPYFDLATPWTNQLLLSSKDHPIQLFYLTPTSTSTSPSPPPASSYPLTKARAETFLSATSLIWPSPGTHFIAGTSNLLAKFDVSRQGAEPVLRIKTIPSERHLSKGSGVGMRGTVSALGAQPADATTGASLVAAGTWTRWVGLYDFAQAGVCVATWSIAAAAREMAASSTTTSDPNPNPASISNSNSSLNMDPGAGGDGITQTIWSPCGRYLLINERKSRGILVYDVRVTGKLLGYLSQRDTLTNNNNQRINCDVFPAQNGFEVWSGTTDGTVKVWEGVGGREGPHEPAWAWDAHASTVGSTCVHSSGTVVATCSGAWEFPDEEEDGRAGSESSSDPGSEDSEYSDDSESSIEEIPWMRRRNKESSLKIWSIADGQNGDRAGEREGDRVPLE</sequence>
<feature type="compositionally biased region" description="Acidic residues" evidence="1">
    <location>
        <begin position="459"/>
        <end position="473"/>
    </location>
</feature>
<dbReference type="SUPFAM" id="SSF50978">
    <property type="entry name" value="WD40 repeat-like"/>
    <property type="match status" value="1"/>
</dbReference>
<feature type="compositionally biased region" description="Basic and acidic residues" evidence="1">
    <location>
        <begin position="1"/>
        <end position="14"/>
    </location>
</feature>
<accession>A0AAI8VWB1</accession>
<dbReference type="EMBL" id="CAUWAG010000019">
    <property type="protein sequence ID" value="CAJ2512292.1"/>
    <property type="molecule type" value="Genomic_DNA"/>
</dbReference>
<evidence type="ECO:0000313" key="2">
    <source>
        <dbReference type="EMBL" id="CAJ2512292.1"/>
    </source>
</evidence>
<dbReference type="PANTHER" id="PTHR13211:SF0">
    <property type="entry name" value="TELOMERASE CAJAL BODY PROTEIN 1"/>
    <property type="match status" value="1"/>
</dbReference>
<protein>
    <submittedName>
        <fullName evidence="2">Uu.00g053070.m01.CDS01</fullName>
    </submittedName>
</protein>
<dbReference type="InterPro" id="IPR015943">
    <property type="entry name" value="WD40/YVTN_repeat-like_dom_sf"/>
</dbReference>
<dbReference type="PANTHER" id="PTHR13211">
    <property type="entry name" value="TELOMERASE CAJAL BODY PROTEIN 1"/>
    <property type="match status" value="1"/>
</dbReference>
<evidence type="ECO:0000256" key="1">
    <source>
        <dbReference type="SAM" id="MobiDB-lite"/>
    </source>
</evidence>
<feature type="region of interest" description="Disordered" evidence="1">
    <location>
        <begin position="1"/>
        <end position="59"/>
    </location>
</feature>